<keyword evidence="2" id="KW-1185">Reference proteome</keyword>
<gene>
    <name evidence="1" type="ORF">AK830_g6683</name>
</gene>
<accession>A0A0P7BHE7</accession>
<reference evidence="1 2" key="1">
    <citation type="submission" date="2015-09" db="EMBL/GenBank/DDBJ databases">
        <title>Draft genome of a European isolate of the apple canker pathogen Neonectria ditissima.</title>
        <authorList>
            <person name="Gomez-Cortecero A."/>
            <person name="Harrison R.J."/>
            <person name="Armitage A.D."/>
        </authorList>
    </citation>
    <scope>NUCLEOTIDE SEQUENCE [LARGE SCALE GENOMIC DNA]</scope>
    <source>
        <strain evidence="1 2">R09/05</strain>
    </source>
</reference>
<name>A0A0P7BHE7_9HYPO</name>
<dbReference type="AlphaFoldDB" id="A0A0P7BHE7"/>
<comment type="caution">
    <text evidence="1">The sequence shown here is derived from an EMBL/GenBank/DDBJ whole genome shotgun (WGS) entry which is preliminary data.</text>
</comment>
<evidence type="ECO:0000313" key="1">
    <source>
        <dbReference type="EMBL" id="KPM39879.1"/>
    </source>
</evidence>
<proteinExistence type="predicted"/>
<sequence>MPRRGIETDQLDAFFFEAVAFYKGIPFTDFVKCLITDMAAAGEAGGRITTAGWINRVNPGADSLFVTASTGRARMLASLLPIFEYKFAPDAFLAGFDDVAPGHAVAAAIRIAAIMSCETDRVLPRFDVQQLAIQIGVPYKTTLEALFALLAASCRIPSRLIWYGGIWLDLVAWHAASIQLKNYHELNGKWGS</sequence>
<evidence type="ECO:0000313" key="2">
    <source>
        <dbReference type="Proteomes" id="UP000050424"/>
    </source>
</evidence>
<protein>
    <submittedName>
        <fullName evidence="1">Uncharacterized protein</fullName>
    </submittedName>
</protein>
<dbReference type="EMBL" id="LKCW01000095">
    <property type="protein sequence ID" value="KPM39879.1"/>
    <property type="molecule type" value="Genomic_DNA"/>
</dbReference>
<dbReference type="Proteomes" id="UP000050424">
    <property type="component" value="Unassembled WGS sequence"/>
</dbReference>
<organism evidence="1 2">
    <name type="scientific">Neonectria ditissima</name>
    <dbReference type="NCBI Taxonomy" id="78410"/>
    <lineage>
        <taxon>Eukaryota</taxon>
        <taxon>Fungi</taxon>
        <taxon>Dikarya</taxon>
        <taxon>Ascomycota</taxon>
        <taxon>Pezizomycotina</taxon>
        <taxon>Sordariomycetes</taxon>
        <taxon>Hypocreomycetidae</taxon>
        <taxon>Hypocreales</taxon>
        <taxon>Nectriaceae</taxon>
        <taxon>Neonectria</taxon>
    </lineage>
</organism>